<keyword evidence="2" id="KW-1185">Reference proteome</keyword>
<proteinExistence type="predicted"/>
<gene>
    <name evidence="1" type="ORF">Pan97_29530</name>
</gene>
<dbReference type="EMBL" id="CP036289">
    <property type="protein sequence ID" value="QDU75910.1"/>
    <property type="molecule type" value="Genomic_DNA"/>
</dbReference>
<evidence type="ECO:0008006" key="3">
    <source>
        <dbReference type="Google" id="ProtNLM"/>
    </source>
</evidence>
<reference evidence="2" key="1">
    <citation type="submission" date="2019-02" db="EMBL/GenBank/DDBJ databases">
        <title>Deep-cultivation of Planctomycetes and their phenomic and genomic characterization uncovers novel biology.</title>
        <authorList>
            <person name="Wiegand S."/>
            <person name="Jogler M."/>
            <person name="Boedeker C."/>
            <person name="Pinto D."/>
            <person name="Vollmers J."/>
            <person name="Rivas-Marin E."/>
            <person name="Kohn T."/>
            <person name="Peeters S.H."/>
            <person name="Heuer A."/>
            <person name="Rast P."/>
            <person name="Oberbeckmann S."/>
            <person name="Bunk B."/>
            <person name="Jeske O."/>
            <person name="Meyerdierks A."/>
            <person name="Storesund J.E."/>
            <person name="Kallscheuer N."/>
            <person name="Luecker S."/>
            <person name="Lage O.M."/>
            <person name="Pohl T."/>
            <person name="Merkel B.J."/>
            <person name="Hornburger P."/>
            <person name="Mueller R.-W."/>
            <person name="Bruemmer F."/>
            <person name="Labrenz M."/>
            <person name="Spormann A.M."/>
            <person name="Op den Camp H."/>
            <person name="Overmann J."/>
            <person name="Amann R."/>
            <person name="Jetten M.S.M."/>
            <person name="Mascher T."/>
            <person name="Medema M.H."/>
            <person name="Devos D.P."/>
            <person name="Kaster A.-K."/>
            <person name="Ovreas L."/>
            <person name="Rohde M."/>
            <person name="Galperin M.Y."/>
            <person name="Jogler C."/>
        </authorList>
    </citation>
    <scope>NUCLEOTIDE SEQUENCE [LARGE SCALE GENOMIC DNA]</scope>
    <source>
        <strain evidence="2">Pan97</strain>
    </source>
</reference>
<name>A0A518C9M3_9BACT</name>
<organism evidence="1 2">
    <name type="scientific">Bremerella volcania</name>
    <dbReference type="NCBI Taxonomy" id="2527984"/>
    <lineage>
        <taxon>Bacteria</taxon>
        <taxon>Pseudomonadati</taxon>
        <taxon>Planctomycetota</taxon>
        <taxon>Planctomycetia</taxon>
        <taxon>Pirellulales</taxon>
        <taxon>Pirellulaceae</taxon>
        <taxon>Bremerella</taxon>
    </lineage>
</organism>
<accession>A0A518C9M3</accession>
<sequence>MDTHATDRNNVSPIVAEVIQGLHEFQMVLVDSAGKVTDTDVAQQLFSLAHQHGEVERQLRLMSHTIAQDPPTQPSPFLNQIYSLGARLRRFGDFSNSQHLLCEIIQNEDRMIRRFRMLIEQITDIKWRRRLARQLDHLLEVRERLCRFGKCTAPRDGRTSTMPTN</sequence>
<dbReference type="RefSeq" id="WP_144973624.1">
    <property type="nucleotide sequence ID" value="NZ_CP036289.1"/>
</dbReference>
<evidence type="ECO:0000313" key="2">
    <source>
        <dbReference type="Proteomes" id="UP000318626"/>
    </source>
</evidence>
<evidence type="ECO:0000313" key="1">
    <source>
        <dbReference type="EMBL" id="QDU75910.1"/>
    </source>
</evidence>
<protein>
    <recommendedName>
        <fullName evidence="3">DUF2383 domain-containing protein</fullName>
    </recommendedName>
</protein>
<dbReference type="Proteomes" id="UP000318626">
    <property type="component" value="Chromosome"/>
</dbReference>
<dbReference type="OrthoDB" id="285149at2"/>
<dbReference type="AlphaFoldDB" id="A0A518C9M3"/>
<dbReference type="KEGG" id="bvo:Pan97_29530"/>
<dbReference type="Gene3D" id="1.20.1260.10">
    <property type="match status" value="1"/>
</dbReference>
<dbReference type="InterPro" id="IPR012347">
    <property type="entry name" value="Ferritin-like"/>
</dbReference>